<reference evidence="3" key="2">
    <citation type="journal article" date="2021" name="Microbiome">
        <title>Successional dynamics and alternative stable states in a saline activated sludge microbial community over 9 years.</title>
        <authorList>
            <person name="Wang Y."/>
            <person name="Ye J."/>
            <person name="Ju F."/>
            <person name="Liu L."/>
            <person name="Boyd J.A."/>
            <person name="Deng Y."/>
            <person name="Parks D.H."/>
            <person name="Jiang X."/>
            <person name="Yin X."/>
            <person name="Woodcroft B.J."/>
            <person name="Tyson G.W."/>
            <person name="Hugenholtz P."/>
            <person name="Polz M.F."/>
            <person name="Zhang T."/>
        </authorList>
    </citation>
    <scope>NUCLEOTIDE SEQUENCE</scope>
    <source>
        <strain evidence="3">HKST-UBA02</strain>
    </source>
</reference>
<dbReference type="InterPro" id="IPR027275">
    <property type="entry name" value="PRC-brl_dom"/>
</dbReference>
<evidence type="ECO:0000256" key="1">
    <source>
        <dbReference type="SAM" id="MobiDB-lite"/>
    </source>
</evidence>
<dbReference type="GO" id="GO:0019684">
    <property type="term" value="P:photosynthesis, light reaction"/>
    <property type="evidence" value="ECO:0007669"/>
    <property type="project" value="InterPro"/>
</dbReference>
<dbReference type="Gene3D" id="3.90.50.10">
    <property type="entry name" value="Photosynthetic Reaction Center, subunit H, domain 2"/>
    <property type="match status" value="2"/>
</dbReference>
<organism evidence="3 4">
    <name type="scientific">Eiseniibacteriota bacterium</name>
    <dbReference type="NCBI Taxonomy" id="2212470"/>
    <lineage>
        <taxon>Bacteria</taxon>
        <taxon>Candidatus Eiseniibacteriota</taxon>
    </lineage>
</organism>
<dbReference type="SUPFAM" id="SSF50346">
    <property type="entry name" value="PRC-barrel domain"/>
    <property type="match status" value="2"/>
</dbReference>
<proteinExistence type="predicted"/>
<dbReference type="EMBL" id="JAGQHS010000043">
    <property type="protein sequence ID" value="MCA9756147.1"/>
    <property type="molecule type" value="Genomic_DNA"/>
</dbReference>
<dbReference type="GO" id="GO:0030077">
    <property type="term" value="C:plasma membrane light-harvesting complex"/>
    <property type="evidence" value="ECO:0007669"/>
    <property type="project" value="InterPro"/>
</dbReference>
<dbReference type="AlphaFoldDB" id="A0A956NC87"/>
<reference evidence="3" key="1">
    <citation type="submission" date="2020-04" db="EMBL/GenBank/DDBJ databases">
        <authorList>
            <person name="Zhang T."/>
        </authorList>
    </citation>
    <scope>NUCLEOTIDE SEQUENCE</scope>
    <source>
        <strain evidence="3">HKST-UBA02</strain>
    </source>
</reference>
<evidence type="ECO:0000313" key="3">
    <source>
        <dbReference type="EMBL" id="MCA9756147.1"/>
    </source>
</evidence>
<accession>A0A956NC87</accession>
<gene>
    <name evidence="3" type="ORF">KDA27_10115</name>
</gene>
<feature type="region of interest" description="Disordered" evidence="1">
    <location>
        <begin position="260"/>
        <end position="281"/>
    </location>
</feature>
<comment type="caution">
    <text evidence="3">The sequence shown here is derived from an EMBL/GenBank/DDBJ whole genome shotgun (WGS) entry which is preliminary data.</text>
</comment>
<protein>
    <submittedName>
        <fullName evidence="3">PRC-barrel domain-containing protein</fullName>
    </submittedName>
</protein>
<feature type="domain" description="PRC-barrel" evidence="2">
    <location>
        <begin position="8"/>
        <end position="76"/>
    </location>
</feature>
<feature type="region of interest" description="Disordered" evidence="1">
    <location>
        <begin position="124"/>
        <end position="149"/>
    </location>
</feature>
<dbReference type="Pfam" id="PF05239">
    <property type="entry name" value="PRC"/>
    <property type="match status" value="1"/>
</dbReference>
<dbReference type="Proteomes" id="UP000739538">
    <property type="component" value="Unassembled WGS sequence"/>
</dbReference>
<evidence type="ECO:0000313" key="4">
    <source>
        <dbReference type="Proteomes" id="UP000739538"/>
    </source>
</evidence>
<dbReference type="InterPro" id="IPR011033">
    <property type="entry name" value="PRC_barrel-like_sf"/>
</dbReference>
<sequence>MLYRFDQLEGTALHARDGKLGKVEDLYFDDRDWMVRYLVVDTGGWFTSRKVLLSPASVERFDHEAGEIQMDLTKEQIEASPPIGSEETVSRRMEAAIAAHYDWPAYWNLPSLVTGGPVLAPSLSSELSTTPELDSEMNTRRARTSRDSQDCGLRSADAVKGYDIRAEDGWIGHVVGFVYDSVTWKVRYLIVDTHKILPGKKVLIPPSMIRQVSWDGMDVTVMAKIDEIRTAPAYRESDPITSEDERNIVEHFCDSAEIAATAGPTEPMTSATEHLTPPSRG</sequence>
<evidence type="ECO:0000259" key="2">
    <source>
        <dbReference type="Pfam" id="PF05239"/>
    </source>
</evidence>
<dbReference type="InterPro" id="IPR014747">
    <property type="entry name" value="Bac_photo_RC_H_C"/>
</dbReference>
<name>A0A956NC87_UNCEI</name>